<keyword evidence="3" id="KW-1185">Reference proteome</keyword>
<gene>
    <name evidence="2" type="ORF">CCHLO57077_00015642</name>
</gene>
<evidence type="ECO:0000313" key="3">
    <source>
        <dbReference type="Proteomes" id="UP001160390"/>
    </source>
</evidence>
<dbReference type="AlphaFoldDB" id="A0AA35M0T5"/>
<feature type="region of interest" description="Disordered" evidence="1">
    <location>
        <begin position="1"/>
        <end position="59"/>
    </location>
</feature>
<sequence length="141" mass="15653">MTNPSDRDSTTSGWGARLTDYHVSGGAKRRQPPRTVRTQTKRRKRGFRPPPRLAPHLDELDQYTRVLASDEEAVFAGLDNKFGPDDGIEDEQGEEELGDAWLAMTGTNLDMLVVEMENACGPVPSDSIPESCLDDIQNHDN</sequence>
<evidence type="ECO:0000313" key="2">
    <source>
        <dbReference type="EMBL" id="CAI6088104.1"/>
    </source>
</evidence>
<dbReference type="Proteomes" id="UP001160390">
    <property type="component" value="Unassembled WGS sequence"/>
</dbReference>
<reference evidence="2" key="1">
    <citation type="submission" date="2023-01" db="EMBL/GenBank/DDBJ databases">
        <authorList>
            <person name="Piombo E."/>
        </authorList>
    </citation>
    <scope>NUCLEOTIDE SEQUENCE</scope>
</reference>
<accession>A0AA35M0T5</accession>
<evidence type="ECO:0000256" key="1">
    <source>
        <dbReference type="SAM" id="MobiDB-lite"/>
    </source>
</evidence>
<organism evidence="2 3">
    <name type="scientific">Clonostachys chloroleuca</name>
    <dbReference type="NCBI Taxonomy" id="1926264"/>
    <lineage>
        <taxon>Eukaryota</taxon>
        <taxon>Fungi</taxon>
        <taxon>Dikarya</taxon>
        <taxon>Ascomycota</taxon>
        <taxon>Pezizomycotina</taxon>
        <taxon>Sordariomycetes</taxon>
        <taxon>Hypocreomycetidae</taxon>
        <taxon>Hypocreales</taxon>
        <taxon>Bionectriaceae</taxon>
        <taxon>Clonostachys</taxon>
    </lineage>
</organism>
<protein>
    <submittedName>
        <fullName evidence="2">Uncharacterized protein</fullName>
    </submittedName>
</protein>
<feature type="region of interest" description="Disordered" evidence="1">
    <location>
        <begin position="122"/>
        <end position="141"/>
    </location>
</feature>
<proteinExistence type="predicted"/>
<name>A0AA35M0T5_9HYPO</name>
<comment type="caution">
    <text evidence="2">The sequence shown here is derived from an EMBL/GenBank/DDBJ whole genome shotgun (WGS) entry which is preliminary data.</text>
</comment>
<dbReference type="EMBL" id="CABFNP030000813">
    <property type="protein sequence ID" value="CAI6088104.1"/>
    <property type="molecule type" value="Genomic_DNA"/>
</dbReference>